<evidence type="ECO:0000256" key="41">
    <source>
        <dbReference type="SAM" id="MobiDB-lite"/>
    </source>
</evidence>
<comment type="subcellular location">
    <subcellularLocation>
        <location evidence="3">Cell membrane</location>
    </subcellularLocation>
    <subcellularLocation>
        <location evidence="6">Cytoplasm</location>
        <location evidence="6">Cytosol</location>
    </subcellularLocation>
    <subcellularLocation>
        <location evidence="5">Lipid droplet</location>
    </subcellularLocation>
    <subcellularLocation>
        <location evidence="4">Membrane</location>
        <location evidence="4">Caveola</location>
    </subcellularLocation>
</comment>
<reference evidence="44" key="2">
    <citation type="submission" date="2024-06" db="UniProtKB">
        <authorList>
            <consortium name="EnsemblMetazoa"/>
        </authorList>
    </citation>
    <scope>IDENTIFICATION</scope>
</reference>
<feature type="region of interest" description="Disordered" evidence="41">
    <location>
        <begin position="547"/>
        <end position="730"/>
    </location>
</feature>
<keyword evidence="19" id="KW-0443">Lipid metabolism</keyword>
<evidence type="ECO:0000256" key="30">
    <source>
        <dbReference type="ARBA" id="ARBA00047653"/>
    </source>
</evidence>
<sequence>MADSNVLKSLYRDFKSQIDPKSIQPSVTVYDREKEMMAFQKLFRDIRLQVDVGLKLHQMRRNTVDSQFHDVFTEIDLLLEPVETAQQSIFEGAPKFDFVQPDGTHVKANGFRSLLCVLKELLSCLLYYLQKYARDRGGLFYNAADSLSNITAHARALQGMERICYHANALMTVNDSPNLHNSGDMRRSLLSLLYTETVCRDAFYGRCLGFQYSQGLKPILQFLAIAMASYEDWYKGTKDDPIKQLLNSLLKGGKYIQHPTQRGVKIAELTDDCSIYFAKAFWSLTEQTAVKTAVKLVSQSVDVSETLEVPAKNVTVDSVNGGSVTLQPPFSDLGYRPISVSLISHKLRDGQPFTGYKRPPTVPPSTGLIIHFHGGGFVAQSSKSHEFYLRWWSKELDCPILSVDYSLAPEAPYPRAVDECIFVYAWALNNLAFLGTTGERIILAGDSAGGYFSIVTAMKAKQLKLRLPDQVFAYYPATLISSAVSPSRFLSLMDPLLPIGILLSCLQAYTGCLASEEVQKRRKEIRDKILAAKGYVIPSTCDPYVAPKPQTRWDKMKGGFQRSQTTPEVPSAPKDSKAAPPARPPPPKSTRNASVGSKPSRPPPPSLKNGGKAVSMSVGSESPSVLFKPSAAKLEEHEEEENEVFESKDEKTSSIETGQSETQESCKEEGEEKESEGDEQGLTEVDLKAEQQSDSNCTGQAETQEDHRQSITSSASPFFPKHKSPGLRFGMKVPSKEETLSEEEIEALIEEVMATFDDADITLKDPFISPVNSPDELLKGLPLINIIVCSLDPLLDDGIMMAQRLKSLDQPVTLTVMENLSHGYLSLTGTEQLNAAYAKSIAMMKQALMVGVQQENNSEKES</sequence>
<evidence type="ECO:0000256" key="33">
    <source>
        <dbReference type="ARBA" id="ARBA00048657"/>
    </source>
</evidence>
<evidence type="ECO:0000256" key="34">
    <source>
        <dbReference type="ARBA" id="ARBA00048674"/>
    </source>
</evidence>
<comment type="subunit">
    <text evidence="26">Monomer and homodimer. Interacts with CAVIN1 in the adipocyte cytoplasm. Interacts with PLIN5.</text>
</comment>
<evidence type="ECO:0000256" key="17">
    <source>
        <dbReference type="ARBA" id="ARBA00022801"/>
    </source>
</evidence>
<evidence type="ECO:0000256" key="10">
    <source>
        <dbReference type="ARBA" id="ARBA00013088"/>
    </source>
</evidence>
<evidence type="ECO:0000256" key="13">
    <source>
        <dbReference type="ARBA" id="ARBA00022475"/>
    </source>
</evidence>
<evidence type="ECO:0000256" key="31">
    <source>
        <dbReference type="ARBA" id="ARBA00047674"/>
    </source>
</evidence>
<comment type="catalytic activity">
    <reaction evidence="32">
        <text>1,2,3-tri-(9Z-octadecenoyl)-glycerol + H2O = di-(9Z)-octadecenoylglycerol + (9Z)-octadecenoate + H(+)</text>
        <dbReference type="Rhea" id="RHEA:38575"/>
        <dbReference type="ChEBI" id="CHEBI:15377"/>
        <dbReference type="ChEBI" id="CHEBI:15378"/>
        <dbReference type="ChEBI" id="CHEBI:30823"/>
        <dbReference type="ChEBI" id="CHEBI:53753"/>
        <dbReference type="ChEBI" id="CHEBI:75945"/>
    </reaction>
    <physiologicalReaction direction="left-to-right" evidence="32">
        <dbReference type="Rhea" id="RHEA:38576"/>
    </physiologicalReaction>
</comment>
<protein>
    <recommendedName>
        <fullName evidence="12">Hormone-sensitive lipase</fullName>
        <ecNumber evidence="11">3.1.1.23</ecNumber>
        <ecNumber evidence="10">3.1.1.79</ecNumber>
    </recommendedName>
    <alternativeName>
        <fullName evidence="25">Monoacylglycerol lipase LIPE</fullName>
    </alternativeName>
    <alternativeName>
        <fullName evidence="24">Retinyl ester hydrolase</fullName>
    </alternativeName>
</protein>
<keyword evidence="20" id="KW-0472">Membrane</keyword>
<dbReference type="InterPro" id="IPR029058">
    <property type="entry name" value="AB_hydrolase_fold"/>
</dbReference>
<dbReference type="EC" id="3.1.1.23" evidence="11"/>
<keyword evidence="16" id="KW-0551">Lipid droplet</keyword>
<evidence type="ECO:0000256" key="36">
    <source>
        <dbReference type="ARBA" id="ARBA00049143"/>
    </source>
</evidence>
<comment type="catalytic activity">
    <reaction evidence="34">
        <text>1,2-di-(9Z-octadecenoyl)-glycerol + H2O = (9Z-octadecenoyl)-glycerol + (9Z)-octadecenoate + H(+)</text>
        <dbReference type="Rhea" id="RHEA:38455"/>
        <dbReference type="ChEBI" id="CHEBI:15377"/>
        <dbReference type="ChEBI" id="CHEBI:15378"/>
        <dbReference type="ChEBI" id="CHEBI:30823"/>
        <dbReference type="ChEBI" id="CHEBI:52323"/>
        <dbReference type="ChEBI" id="CHEBI:75937"/>
    </reaction>
    <physiologicalReaction direction="left-to-right" evidence="34">
        <dbReference type="Rhea" id="RHEA:38456"/>
    </physiologicalReaction>
</comment>
<dbReference type="GeneID" id="105314138"/>
<comment type="catalytic activity">
    <reaction evidence="37">
        <text>a monoacylglycerol + H2O = glycerol + a fatty acid + H(+)</text>
        <dbReference type="Rhea" id="RHEA:15245"/>
        <dbReference type="ChEBI" id="CHEBI:15377"/>
        <dbReference type="ChEBI" id="CHEBI:15378"/>
        <dbReference type="ChEBI" id="CHEBI:17408"/>
        <dbReference type="ChEBI" id="CHEBI:17754"/>
        <dbReference type="ChEBI" id="CHEBI:28868"/>
        <dbReference type="EC" id="3.1.1.79"/>
    </reaction>
</comment>
<dbReference type="KEGG" id="aqu:105314138"/>
<dbReference type="SUPFAM" id="SSF53474">
    <property type="entry name" value="alpha/beta-Hydrolases"/>
    <property type="match status" value="1"/>
</dbReference>
<dbReference type="GO" id="GO:0004806">
    <property type="term" value="F:triacylglycerol lipase activity"/>
    <property type="evidence" value="ECO:0007669"/>
    <property type="project" value="TreeGrafter"/>
</dbReference>
<evidence type="ECO:0000256" key="38">
    <source>
        <dbReference type="ARBA" id="ARBA00049372"/>
    </source>
</evidence>
<feature type="domain" description="Hormone-sensitive lipase N-terminal" evidence="42">
    <location>
        <begin position="63"/>
        <end position="351"/>
    </location>
</feature>
<evidence type="ECO:0000256" key="2">
    <source>
        <dbReference type="ARBA" id="ARBA00001613"/>
    </source>
</evidence>
<dbReference type="InterPro" id="IPR013094">
    <property type="entry name" value="AB_hydrolase_3"/>
</dbReference>
<feature type="domain" description="Alpha/beta hydrolase fold-3" evidence="43">
    <location>
        <begin position="736"/>
        <end position="825"/>
    </location>
</feature>
<evidence type="ECO:0000256" key="22">
    <source>
        <dbReference type="ARBA" id="ARBA00023221"/>
    </source>
</evidence>
<keyword evidence="45" id="KW-1185">Reference proteome</keyword>
<evidence type="ECO:0000256" key="1">
    <source>
        <dbReference type="ARBA" id="ARBA00000803"/>
    </source>
</evidence>
<evidence type="ECO:0000256" key="11">
    <source>
        <dbReference type="ARBA" id="ARBA00013254"/>
    </source>
</evidence>
<comment type="catalytic activity">
    <reaction evidence="39">
        <text>2-(9Z-octadecenoyl)-glycerol + H2O = glycerol + (9Z)-octadecenoate + H(+)</text>
        <dbReference type="Rhea" id="RHEA:38491"/>
        <dbReference type="ChEBI" id="CHEBI:15377"/>
        <dbReference type="ChEBI" id="CHEBI:15378"/>
        <dbReference type="ChEBI" id="CHEBI:17754"/>
        <dbReference type="ChEBI" id="CHEBI:30823"/>
        <dbReference type="ChEBI" id="CHEBI:73990"/>
    </reaction>
    <physiologicalReaction direction="left-to-right" evidence="39">
        <dbReference type="Rhea" id="RHEA:38492"/>
    </physiologicalReaction>
</comment>
<evidence type="ECO:0000256" key="35">
    <source>
        <dbReference type="ARBA" id="ARBA00049053"/>
    </source>
</evidence>
<evidence type="ECO:0000256" key="39">
    <source>
        <dbReference type="ARBA" id="ARBA00049461"/>
    </source>
</evidence>
<evidence type="ECO:0000256" key="32">
    <source>
        <dbReference type="ARBA" id="ARBA00048386"/>
    </source>
</evidence>
<comment type="catalytic activity">
    <reaction evidence="35">
        <text>all-trans-retinyl hexadecanoate + H2O = all-trans-retinol + hexadecanoate + H(+)</text>
        <dbReference type="Rhea" id="RHEA:13933"/>
        <dbReference type="ChEBI" id="CHEBI:7896"/>
        <dbReference type="ChEBI" id="CHEBI:15377"/>
        <dbReference type="ChEBI" id="CHEBI:15378"/>
        <dbReference type="ChEBI" id="CHEBI:17336"/>
        <dbReference type="ChEBI" id="CHEBI:17616"/>
    </reaction>
    <physiologicalReaction direction="left-to-right" evidence="35">
        <dbReference type="Rhea" id="RHEA:13934"/>
    </physiologicalReaction>
</comment>
<evidence type="ECO:0000256" key="19">
    <source>
        <dbReference type="ARBA" id="ARBA00023098"/>
    </source>
</evidence>
<dbReference type="EnsemblMetazoa" id="XM_020001296.1">
    <property type="protein sequence ID" value="XP_019856855.1"/>
    <property type="gene ID" value="LOC105314138"/>
</dbReference>
<comment type="pathway">
    <text evidence="8">Lipid metabolism.</text>
</comment>
<dbReference type="Proteomes" id="UP000007879">
    <property type="component" value="Unassembled WGS sequence"/>
</dbReference>
<comment type="catalytic activity">
    <reaction evidence="2">
        <text>Hydrolyzes glycerol monoesters of long-chain fatty acids.</text>
        <dbReference type="EC" id="3.1.1.23"/>
    </reaction>
</comment>
<evidence type="ECO:0000259" key="43">
    <source>
        <dbReference type="Pfam" id="PF07859"/>
    </source>
</evidence>
<evidence type="ECO:0000256" key="9">
    <source>
        <dbReference type="ARBA" id="ARBA00010515"/>
    </source>
</evidence>
<dbReference type="PANTHER" id="PTHR23025:SF3">
    <property type="entry name" value="HORMONE-SENSITIVE LIPASE"/>
    <property type="match status" value="1"/>
</dbReference>
<evidence type="ECO:0000256" key="12">
    <source>
        <dbReference type="ARBA" id="ARBA00015845"/>
    </source>
</evidence>
<evidence type="ECO:0000313" key="45">
    <source>
        <dbReference type="Proteomes" id="UP000007879"/>
    </source>
</evidence>
<comment type="catalytic activity">
    <reaction evidence="23">
        <text>1-O-hexadecyl-2-acetyl-sn-glycerol + H2O = 1-O-hexadecyl-sn-glycerol + acetate + H(+)</text>
        <dbReference type="Rhea" id="RHEA:38563"/>
        <dbReference type="ChEBI" id="CHEBI:15377"/>
        <dbReference type="ChEBI" id="CHEBI:15378"/>
        <dbReference type="ChEBI" id="CHEBI:30089"/>
        <dbReference type="ChEBI" id="CHEBI:34115"/>
        <dbReference type="ChEBI" id="CHEBI:75936"/>
    </reaction>
    <physiologicalReaction direction="left-to-right" evidence="23">
        <dbReference type="Rhea" id="RHEA:38564"/>
    </physiologicalReaction>
</comment>
<comment type="catalytic activity">
    <reaction evidence="29">
        <text>2-(5Z,8Z,11Z,14Z-eicosatetraenoyl)-glycerol + H2O = glycerol + (5Z,8Z,11Z,14Z)-eicosatetraenoate + H(+)</text>
        <dbReference type="Rhea" id="RHEA:26132"/>
        <dbReference type="ChEBI" id="CHEBI:15377"/>
        <dbReference type="ChEBI" id="CHEBI:15378"/>
        <dbReference type="ChEBI" id="CHEBI:17754"/>
        <dbReference type="ChEBI" id="CHEBI:32395"/>
        <dbReference type="ChEBI" id="CHEBI:52392"/>
    </reaction>
    <physiologicalReaction direction="left-to-right" evidence="29">
        <dbReference type="Rhea" id="RHEA:26133"/>
    </physiologicalReaction>
</comment>
<dbReference type="RefSeq" id="XP_019856855.1">
    <property type="nucleotide sequence ID" value="XM_020001296.1"/>
</dbReference>
<name>A0AAN0JIL2_AMPQE</name>
<evidence type="ECO:0000256" key="29">
    <source>
        <dbReference type="ARBA" id="ARBA00047476"/>
    </source>
</evidence>
<evidence type="ECO:0000256" key="27">
    <source>
        <dbReference type="ARBA" id="ARBA00047438"/>
    </source>
</evidence>
<dbReference type="Pfam" id="PF07859">
    <property type="entry name" value="Abhydrolase_3"/>
    <property type="match status" value="2"/>
</dbReference>
<dbReference type="InterPro" id="IPR002168">
    <property type="entry name" value="Lipase_GDXG_HIS_AS"/>
</dbReference>
<keyword evidence="21" id="KW-1207">Sterol metabolism</keyword>
<dbReference type="Gene3D" id="3.40.50.1820">
    <property type="entry name" value="alpha/beta hydrolase"/>
    <property type="match status" value="2"/>
</dbReference>
<comment type="catalytic activity">
    <reaction evidence="33">
        <text>1,2-di-(9Z-octadecenoyl)-glycerol + (9Z)-octadecenoate + H(+) = 1,2,3-tri-(9Z-octadecenoyl)-glycerol + H2O</text>
        <dbReference type="Rhea" id="RHEA:38379"/>
        <dbReference type="ChEBI" id="CHEBI:15377"/>
        <dbReference type="ChEBI" id="CHEBI:15378"/>
        <dbReference type="ChEBI" id="CHEBI:30823"/>
        <dbReference type="ChEBI" id="CHEBI:52323"/>
        <dbReference type="ChEBI" id="CHEBI:53753"/>
    </reaction>
    <physiologicalReaction direction="right-to-left" evidence="33">
        <dbReference type="Rhea" id="RHEA:38381"/>
    </physiologicalReaction>
</comment>
<proteinExistence type="inferred from homology"/>
<evidence type="ECO:0000256" key="3">
    <source>
        <dbReference type="ARBA" id="ARBA00004236"/>
    </source>
</evidence>
<dbReference type="GO" id="GO:0047372">
    <property type="term" value="F:monoacylglycerol lipase activity"/>
    <property type="evidence" value="ECO:0007669"/>
    <property type="project" value="UniProtKB-EC"/>
</dbReference>
<evidence type="ECO:0000313" key="44">
    <source>
        <dbReference type="EnsemblMetazoa" id="XP_019856855.1"/>
    </source>
</evidence>
<evidence type="ECO:0000256" key="4">
    <source>
        <dbReference type="ARBA" id="ARBA00004345"/>
    </source>
</evidence>
<feature type="compositionally biased region" description="Polar residues" evidence="41">
    <location>
        <begin position="692"/>
        <end position="702"/>
    </location>
</feature>
<evidence type="ECO:0000256" key="6">
    <source>
        <dbReference type="ARBA" id="ARBA00004514"/>
    </source>
</evidence>
<dbReference type="PANTHER" id="PTHR23025">
    <property type="entry name" value="TRIACYLGLYCEROL LIPASE"/>
    <property type="match status" value="1"/>
</dbReference>
<evidence type="ECO:0000256" key="21">
    <source>
        <dbReference type="ARBA" id="ARBA00023166"/>
    </source>
</evidence>
<comment type="catalytic activity">
    <reaction evidence="28">
        <text>1,2-di-(9Z-octadecenoyl)-glycerol + H2O = 2-(9Z-octadecenoyl)-glycerol + (9Z)-octadecenoate + H(+)</text>
        <dbReference type="Rhea" id="RHEA:38659"/>
        <dbReference type="ChEBI" id="CHEBI:15377"/>
        <dbReference type="ChEBI" id="CHEBI:15378"/>
        <dbReference type="ChEBI" id="CHEBI:30823"/>
        <dbReference type="ChEBI" id="CHEBI:52323"/>
        <dbReference type="ChEBI" id="CHEBI:73990"/>
    </reaction>
    <physiologicalReaction direction="left-to-right" evidence="28">
        <dbReference type="Rhea" id="RHEA:38660"/>
    </physiologicalReaction>
</comment>
<evidence type="ECO:0000256" key="37">
    <source>
        <dbReference type="ARBA" id="ARBA00049208"/>
    </source>
</evidence>
<keyword evidence="22" id="KW-0753">Steroid metabolism</keyword>
<dbReference type="GO" id="GO:0004771">
    <property type="term" value="F:sterol ester esterase activity"/>
    <property type="evidence" value="ECO:0007669"/>
    <property type="project" value="TreeGrafter"/>
</dbReference>
<dbReference type="GO" id="GO:0008203">
    <property type="term" value="P:cholesterol metabolic process"/>
    <property type="evidence" value="ECO:0007669"/>
    <property type="project" value="UniProtKB-KW"/>
</dbReference>
<comment type="catalytic activity">
    <reaction evidence="1">
        <text>a triacylglycerol + H2O = a diacylglycerol + a fatty acid + H(+)</text>
        <dbReference type="Rhea" id="RHEA:12044"/>
        <dbReference type="ChEBI" id="CHEBI:15377"/>
        <dbReference type="ChEBI" id="CHEBI:15378"/>
        <dbReference type="ChEBI" id="CHEBI:17855"/>
        <dbReference type="ChEBI" id="CHEBI:18035"/>
        <dbReference type="ChEBI" id="CHEBI:28868"/>
        <dbReference type="EC" id="3.1.1.79"/>
    </reaction>
</comment>
<dbReference type="InterPro" id="IPR010468">
    <property type="entry name" value="HSL_N"/>
</dbReference>
<evidence type="ECO:0000256" key="15">
    <source>
        <dbReference type="ARBA" id="ARBA00022548"/>
    </source>
</evidence>
<comment type="catalytic activity">
    <reaction evidence="27">
        <text>1-(9Z-octadecenoyl)-glycerol + H2O = glycerol + (9Z)-octadecenoate + H(+)</text>
        <dbReference type="Rhea" id="RHEA:38487"/>
        <dbReference type="ChEBI" id="CHEBI:15377"/>
        <dbReference type="ChEBI" id="CHEBI:15378"/>
        <dbReference type="ChEBI" id="CHEBI:17754"/>
        <dbReference type="ChEBI" id="CHEBI:30823"/>
        <dbReference type="ChEBI" id="CHEBI:75342"/>
    </reaction>
    <physiologicalReaction direction="left-to-right" evidence="27">
        <dbReference type="Rhea" id="RHEA:38488"/>
    </physiologicalReaction>
</comment>
<organism evidence="44 45">
    <name type="scientific">Amphimedon queenslandica</name>
    <name type="common">Sponge</name>
    <dbReference type="NCBI Taxonomy" id="400682"/>
    <lineage>
        <taxon>Eukaryota</taxon>
        <taxon>Metazoa</taxon>
        <taxon>Porifera</taxon>
        <taxon>Demospongiae</taxon>
        <taxon>Heteroscleromorpha</taxon>
        <taxon>Haplosclerida</taxon>
        <taxon>Niphatidae</taxon>
        <taxon>Amphimedon</taxon>
    </lineage>
</organism>
<evidence type="ECO:0000256" key="5">
    <source>
        <dbReference type="ARBA" id="ARBA00004502"/>
    </source>
</evidence>
<keyword evidence="15" id="KW-0153">Cholesterol metabolism</keyword>
<evidence type="ECO:0000256" key="26">
    <source>
        <dbReference type="ARBA" id="ARBA00046695"/>
    </source>
</evidence>
<evidence type="ECO:0000256" key="24">
    <source>
        <dbReference type="ARBA" id="ARBA00030031"/>
    </source>
</evidence>
<dbReference type="GO" id="GO:0005829">
    <property type="term" value="C:cytosol"/>
    <property type="evidence" value="ECO:0007669"/>
    <property type="project" value="UniProtKB-SubCell"/>
</dbReference>
<evidence type="ECO:0000256" key="16">
    <source>
        <dbReference type="ARBA" id="ARBA00022677"/>
    </source>
</evidence>
<evidence type="ECO:0000256" key="25">
    <source>
        <dbReference type="ARBA" id="ARBA00031112"/>
    </source>
</evidence>
<evidence type="ECO:0000256" key="18">
    <source>
        <dbReference type="ARBA" id="ARBA00022963"/>
    </source>
</evidence>
<dbReference type="EC" id="3.1.1.79" evidence="10"/>
<evidence type="ECO:0000256" key="7">
    <source>
        <dbReference type="ARBA" id="ARBA00004879"/>
    </source>
</evidence>
<feature type="compositionally biased region" description="Acidic residues" evidence="41">
    <location>
        <begin position="671"/>
        <end position="681"/>
    </location>
</feature>
<evidence type="ECO:0000259" key="42">
    <source>
        <dbReference type="Pfam" id="PF06350"/>
    </source>
</evidence>
<evidence type="ECO:0000256" key="28">
    <source>
        <dbReference type="ARBA" id="ARBA00047458"/>
    </source>
</evidence>
<comment type="catalytic activity">
    <reaction evidence="38">
        <text>1,3-di-(9Z-octadecenoyl)-glycerol + H2O = 1-(9Z-octadecenoyl)-glycerol + (9Z)-octadecenoate + H(+)</text>
        <dbReference type="Rhea" id="RHEA:39939"/>
        <dbReference type="ChEBI" id="CHEBI:15377"/>
        <dbReference type="ChEBI" id="CHEBI:15378"/>
        <dbReference type="ChEBI" id="CHEBI:30823"/>
        <dbReference type="ChEBI" id="CHEBI:75342"/>
        <dbReference type="ChEBI" id="CHEBI:75735"/>
    </reaction>
    <physiologicalReaction direction="left-to-right" evidence="38">
        <dbReference type="Rhea" id="RHEA:39940"/>
    </physiologicalReaction>
</comment>
<accession>A0AAN0JIL2</accession>
<comment type="catalytic activity">
    <reaction evidence="30">
        <text>cholesteryl (9Z-octadecenoate) + H2O = cholesterol + (9Z)-octadecenoate + H(+)</text>
        <dbReference type="Rhea" id="RHEA:33875"/>
        <dbReference type="ChEBI" id="CHEBI:15377"/>
        <dbReference type="ChEBI" id="CHEBI:15378"/>
        <dbReference type="ChEBI" id="CHEBI:16113"/>
        <dbReference type="ChEBI" id="CHEBI:30823"/>
        <dbReference type="ChEBI" id="CHEBI:46898"/>
    </reaction>
    <physiologicalReaction direction="left-to-right" evidence="30">
        <dbReference type="Rhea" id="RHEA:33876"/>
    </physiologicalReaction>
</comment>
<dbReference type="Pfam" id="PF06350">
    <property type="entry name" value="HSL_N"/>
    <property type="match status" value="1"/>
</dbReference>
<evidence type="ECO:0000256" key="8">
    <source>
        <dbReference type="ARBA" id="ARBA00005189"/>
    </source>
</evidence>
<dbReference type="PROSITE" id="PS01173">
    <property type="entry name" value="LIPASE_GDXG_HIS"/>
    <property type="match status" value="1"/>
</dbReference>
<evidence type="ECO:0000256" key="23">
    <source>
        <dbReference type="ARBA" id="ARBA00023406"/>
    </source>
</evidence>
<evidence type="ECO:0000256" key="20">
    <source>
        <dbReference type="ARBA" id="ARBA00023136"/>
    </source>
</evidence>
<dbReference type="GO" id="GO:0019433">
    <property type="term" value="P:triglyceride catabolic process"/>
    <property type="evidence" value="ECO:0007669"/>
    <property type="project" value="TreeGrafter"/>
</dbReference>
<keyword evidence="13" id="KW-1003">Cell membrane</keyword>
<dbReference type="AlphaFoldDB" id="A0AAN0JIL2"/>
<dbReference type="GO" id="GO:0005811">
    <property type="term" value="C:lipid droplet"/>
    <property type="evidence" value="ECO:0007669"/>
    <property type="project" value="UniProtKB-SubCell"/>
</dbReference>
<comment type="catalytic activity">
    <reaction evidence="31">
        <text>a diacylglycerol + H2O = a monoacylglycerol + a fatty acid + H(+)</text>
        <dbReference type="Rhea" id="RHEA:32731"/>
        <dbReference type="ChEBI" id="CHEBI:15377"/>
        <dbReference type="ChEBI" id="CHEBI:15378"/>
        <dbReference type="ChEBI" id="CHEBI:17408"/>
        <dbReference type="ChEBI" id="CHEBI:18035"/>
        <dbReference type="ChEBI" id="CHEBI:28868"/>
        <dbReference type="EC" id="3.1.1.79"/>
    </reaction>
</comment>
<evidence type="ECO:0000256" key="14">
    <source>
        <dbReference type="ARBA" id="ARBA00022490"/>
    </source>
</evidence>
<comment type="catalytic activity">
    <reaction evidence="40">
        <text>1,2-di-(9Z-octadecenoyl)-sn-glycerol + H2O = (9Z-octadecenoyl)-glycerol + (9Z)-octadecenoate + H(+)</text>
        <dbReference type="Rhea" id="RHEA:39935"/>
        <dbReference type="ChEBI" id="CHEBI:15377"/>
        <dbReference type="ChEBI" id="CHEBI:15378"/>
        <dbReference type="ChEBI" id="CHEBI:30823"/>
        <dbReference type="ChEBI" id="CHEBI:52333"/>
        <dbReference type="ChEBI" id="CHEBI:75937"/>
    </reaction>
    <physiologicalReaction direction="left-to-right" evidence="40">
        <dbReference type="Rhea" id="RHEA:39936"/>
    </physiologicalReaction>
</comment>
<comment type="pathway">
    <text evidence="7">Glycerolipid metabolism; triacylglycerol degradation.</text>
</comment>
<comment type="catalytic activity">
    <reaction evidence="36">
        <text>2,3-di-(9Z)-octadecenoyl-sn-glycerol + H2O = 2-(9Z-octadecenoyl)-glycerol + (9Z)-octadecenoate + H(+)</text>
        <dbReference type="Rhea" id="RHEA:38383"/>
        <dbReference type="ChEBI" id="CHEBI:15377"/>
        <dbReference type="ChEBI" id="CHEBI:15378"/>
        <dbReference type="ChEBI" id="CHEBI:30823"/>
        <dbReference type="ChEBI" id="CHEBI:73990"/>
        <dbReference type="ChEBI" id="CHEBI:75824"/>
    </reaction>
    <physiologicalReaction direction="left-to-right" evidence="36">
        <dbReference type="Rhea" id="RHEA:38384"/>
    </physiologicalReaction>
</comment>
<evidence type="ECO:0000256" key="40">
    <source>
        <dbReference type="ARBA" id="ARBA00049519"/>
    </source>
</evidence>
<feature type="domain" description="Alpha/beta hydrolase fold-3" evidence="43">
    <location>
        <begin position="369"/>
        <end position="510"/>
    </location>
</feature>
<comment type="similarity">
    <text evidence="9">Belongs to the 'GDXG' lipolytic enzyme family.</text>
</comment>
<keyword evidence="17" id="KW-0378">Hydrolase</keyword>
<reference evidence="45" key="1">
    <citation type="journal article" date="2010" name="Nature">
        <title>The Amphimedon queenslandica genome and the evolution of animal complexity.</title>
        <authorList>
            <person name="Srivastava M."/>
            <person name="Simakov O."/>
            <person name="Chapman J."/>
            <person name="Fahey B."/>
            <person name="Gauthier M.E."/>
            <person name="Mitros T."/>
            <person name="Richards G.S."/>
            <person name="Conaco C."/>
            <person name="Dacre M."/>
            <person name="Hellsten U."/>
            <person name="Larroux C."/>
            <person name="Putnam N.H."/>
            <person name="Stanke M."/>
            <person name="Adamska M."/>
            <person name="Darling A."/>
            <person name="Degnan S.M."/>
            <person name="Oakley T.H."/>
            <person name="Plachetzki D.C."/>
            <person name="Zhai Y."/>
            <person name="Adamski M."/>
            <person name="Calcino A."/>
            <person name="Cummins S.F."/>
            <person name="Goodstein D.M."/>
            <person name="Harris C."/>
            <person name="Jackson D.J."/>
            <person name="Leys S.P."/>
            <person name="Shu S."/>
            <person name="Woodcroft B.J."/>
            <person name="Vervoort M."/>
            <person name="Kosik K.S."/>
            <person name="Manning G."/>
            <person name="Degnan B.M."/>
            <person name="Rokhsar D.S."/>
        </authorList>
    </citation>
    <scope>NUCLEOTIDE SEQUENCE [LARGE SCALE GENOMIC DNA]</scope>
</reference>
<dbReference type="GO" id="GO:0005901">
    <property type="term" value="C:caveola"/>
    <property type="evidence" value="ECO:0007669"/>
    <property type="project" value="UniProtKB-SubCell"/>
</dbReference>
<keyword evidence="14" id="KW-0963">Cytoplasm</keyword>
<keyword evidence="18" id="KW-0442">Lipid degradation</keyword>